<dbReference type="PANTHER" id="PTHR13354">
    <property type="entry name" value="ROUND SPERMATID BASIC PROTEIN 1"/>
    <property type="match status" value="1"/>
</dbReference>
<sequence length="819" mass="93229">MKETSQKFHSQEKPIKMSTTESSSSSSESKKSSNNISTVAVPNNGDNCVVVTNSRKEESNSNGRIHPSSTSPTTTKMMKKSSSKVNQLSYRDRMKRKLSDVSSSTSTTNTINDPLYHAFKRMCQQDDSRRMLFRILAQDSSSTPDACSSTTAANTLIKEFVQRLRCNVGKSENQHEQSLSTNEVNDSMIVNAVASTSTLPLSQQSPSTSHRDNNNNVHVQTIKQEPNDHNHHDHDHLHHHHHHHVHNSTVCNENNQPSSSSSSNQVKKSNVRIQCKIVQYLATQIRKLPLALSLSLMTPRLPMPAAELQNLRYGKYFRVEQCPNGYAKVLHLYWDEIAHLDRQQKLELSAEFMKESFREVKPNVSAYVISIVHNAAYYMPDWLEWLSDSNPNLAVKAGKLGQSGSDIETTTMTKYRQQVHRTYLNGTFRYGPLHQVSVVGTVHEEVGGYFPRLISILEKSPFLRLVMPWGPMSSLHMSSPTESNDGPILWVRPGEQLIPTACLSSSNSSNTTPKRQNELRGLLRRSSEPREFMFEDRTRAHADQVGEGLERQTTAAVGVLKAIHCGQQPKYNRATKDVVAFDAAHFDELTMKLQLDLYEPPVSQCVTWIEDAKLNQLRREGVTYARVQLHDNDIYFLPRNIIHQFRTITAVTSIAWHVRLKNYYRDTRAKDDKIATDNQPGDASSSNVLDDNNRSHNHHQQRKYSMSKKSNKRSADDVPNDDNKKSLDNRKNKRARIAYSTVDSEIAKSKSSLRMENGIHFRNRRHSETPEQNRTERPSNNERLQSEPPSIQQCASRKQLLMKFLNENSKNKHRTEKPS</sequence>
<gene>
    <name evidence="3" type="primary">LOC113794137</name>
</gene>
<dbReference type="RefSeq" id="XP_027200029.1">
    <property type="nucleotide sequence ID" value="XM_027344228.1"/>
</dbReference>
<dbReference type="KEGG" id="dpte:113794137"/>
<name>A0A6P6Y6B6_DERPT</name>
<dbReference type="PANTHER" id="PTHR13354:SF11">
    <property type="entry name" value="LYSINE-SPECIFIC DEMETHYLASE 9"/>
    <property type="match status" value="1"/>
</dbReference>
<dbReference type="Proteomes" id="UP000515146">
    <property type="component" value="Unplaced"/>
</dbReference>
<evidence type="ECO:0000313" key="2">
    <source>
        <dbReference type="Proteomes" id="UP000515146"/>
    </source>
</evidence>
<reference evidence="3" key="1">
    <citation type="submission" date="2025-08" db="UniProtKB">
        <authorList>
            <consortium name="RefSeq"/>
        </authorList>
    </citation>
    <scope>IDENTIFICATION</scope>
    <source>
        <strain evidence="3">Airmid</strain>
    </source>
</reference>
<evidence type="ECO:0000313" key="3">
    <source>
        <dbReference type="RefSeq" id="XP_027200029.1"/>
    </source>
</evidence>
<dbReference type="AlphaFoldDB" id="A0A6P6Y6B6"/>
<organism evidence="2 3">
    <name type="scientific">Dermatophagoides pteronyssinus</name>
    <name type="common">European house dust mite</name>
    <dbReference type="NCBI Taxonomy" id="6956"/>
    <lineage>
        <taxon>Eukaryota</taxon>
        <taxon>Metazoa</taxon>
        <taxon>Ecdysozoa</taxon>
        <taxon>Arthropoda</taxon>
        <taxon>Chelicerata</taxon>
        <taxon>Arachnida</taxon>
        <taxon>Acari</taxon>
        <taxon>Acariformes</taxon>
        <taxon>Sarcoptiformes</taxon>
        <taxon>Astigmata</taxon>
        <taxon>Psoroptidia</taxon>
        <taxon>Analgoidea</taxon>
        <taxon>Pyroglyphidae</taxon>
        <taxon>Dermatophagoidinae</taxon>
        <taxon>Dermatophagoides</taxon>
    </lineage>
</organism>
<dbReference type="GeneID" id="113794137"/>
<proteinExistence type="inferred from homology"/>
<dbReference type="GO" id="GO:0005634">
    <property type="term" value="C:nucleus"/>
    <property type="evidence" value="ECO:0007669"/>
    <property type="project" value="InterPro"/>
</dbReference>
<evidence type="ECO:0000256" key="1">
    <source>
        <dbReference type="ARBA" id="ARBA00010560"/>
    </source>
</evidence>
<protein>
    <submittedName>
        <fullName evidence="3">Round spermatid basic protein 1-like isoform X1</fullName>
    </submittedName>
</protein>
<dbReference type="InterPro" id="IPR026306">
    <property type="entry name" value="RSBN1/Dpy-2/CEP530"/>
</dbReference>
<accession>A0A6P6Y6B6</accession>
<comment type="similarity">
    <text evidence="1">Belongs to the round spermatid basic protein 1 family.</text>
</comment>
<dbReference type="OrthoDB" id="6020087at2759"/>
<dbReference type="InParanoid" id="A0A6P6Y6B6"/>
<keyword evidence="2" id="KW-1185">Reference proteome</keyword>